<evidence type="ECO:0000313" key="7">
    <source>
        <dbReference type="EMBL" id="CAD5225580.1"/>
    </source>
</evidence>
<evidence type="ECO:0000256" key="2">
    <source>
        <dbReference type="ARBA" id="ARBA00007304"/>
    </source>
</evidence>
<keyword evidence="3 6" id="KW-0812">Transmembrane</keyword>
<keyword evidence="8" id="KW-1185">Reference proteome</keyword>
<dbReference type="Proteomes" id="UP000614601">
    <property type="component" value="Unassembled WGS sequence"/>
</dbReference>
<name>A0A811LDD6_9BILA</name>
<comment type="caution">
    <text evidence="7">The sequence shown here is derived from an EMBL/GenBank/DDBJ whole genome shotgun (WGS) entry which is preliminary data.</text>
</comment>
<organism evidence="7 8">
    <name type="scientific">Bursaphelenchus okinawaensis</name>
    <dbReference type="NCBI Taxonomy" id="465554"/>
    <lineage>
        <taxon>Eukaryota</taxon>
        <taxon>Metazoa</taxon>
        <taxon>Ecdysozoa</taxon>
        <taxon>Nematoda</taxon>
        <taxon>Chromadorea</taxon>
        <taxon>Rhabditida</taxon>
        <taxon>Tylenchina</taxon>
        <taxon>Tylenchomorpha</taxon>
        <taxon>Aphelenchoidea</taxon>
        <taxon>Aphelenchoididae</taxon>
        <taxon>Bursaphelenchus</taxon>
    </lineage>
</organism>
<keyword evidence="4 6" id="KW-1133">Transmembrane helix</keyword>
<evidence type="ECO:0000256" key="6">
    <source>
        <dbReference type="SAM" id="Phobius"/>
    </source>
</evidence>
<comment type="similarity">
    <text evidence="2">Belongs to the SMIM12 family.</text>
</comment>
<dbReference type="OrthoDB" id="10052506at2759"/>
<evidence type="ECO:0000256" key="4">
    <source>
        <dbReference type="ARBA" id="ARBA00022989"/>
    </source>
</evidence>
<proteinExistence type="inferred from homology"/>
<comment type="subcellular location">
    <subcellularLocation>
        <location evidence="1">Membrane</location>
        <topology evidence="1">Single-pass membrane protein</topology>
    </subcellularLocation>
</comment>
<evidence type="ECO:0000313" key="8">
    <source>
        <dbReference type="Proteomes" id="UP000614601"/>
    </source>
</evidence>
<protein>
    <submittedName>
        <fullName evidence="7">Uncharacterized protein</fullName>
    </submittedName>
</protein>
<dbReference type="Pfam" id="PF15990">
    <property type="entry name" value="UPF0767"/>
    <property type="match status" value="1"/>
</dbReference>
<evidence type="ECO:0000256" key="3">
    <source>
        <dbReference type="ARBA" id="ARBA00022692"/>
    </source>
</evidence>
<sequence length="85" mass="9623">MWFARLLASGPVAQRYVRLLTLPIAIVVGTIGYAIESRVSTPKKIDYLEESVVDRRLRRQLGISEGDITLDRQKLAPETLKINRS</sequence>
<keyword evidence="5 6" id="KW-0472">Membrane</keyword>
<dbReference type="EMBL" id="CAJFDH010000005">
    <property type="protein sequence ID" value="CAD5225580.1"/>
    <property type="molecule type" value="Genomic_DNA"/>
</dbReference>
<reference evidence="7" key="1">
    <citation type="submission" date="2020-09" db="EMBL/GenBank/DDBJ databases">
        <authorList>
            <person name="Kikuchi T."/>
        </authorList>
    </citation>
    <scope>NUCLEOTIDE SEQUENCE</scope>
    <source>
        <strain evidence="7">SH1</strain>
    </source>
</reference>
<dbReference type="GO" id="GO:0016020">
    <property type="term" value="C:membrane"/>
    <property type="evidence" value="ECO:0007669"/>
    <property type="project" value="UniProtKB-SubCell"/>
</dbReference>
<dbReference type="EMBL" id="CAJFCW020000005">
    <property type="protein sequence ID" value="CAG9121096.1"/>
    <property type="molecule type" value="Genomic_DNA"/>
</dbReference>
<dbReference type="InterPro" id="IPR031933">
    <property type="entry name" value="UPF0767"/>
</dbReference>
<evidence type="ECO:0000256" key="1">
    <source>
        <dbReference type="ARBA" id="ARBA00004167"/>
    </source>
</evidence>
<accession>A0A811LDD6</accession>
<evidence type="ECO:0000256" key="5">
    <source>
        <dbReference type="ARBA" id="ARBA00023136"/>
    </source>
</evidence>
<feature type="transmembrane region" description="Helical" evidence="6">
    <location>
        <begin position="16"/>
        <end position="35"/>
    </location>
</feature>
<dbReference type="Proteomes" id="UP000783686">
    <property type="component" value="Unassembled WGS sequence"/>
</dbReference>
<dbReference type="AlphaFoldDB" id="A0A811LDD6"/>
<gene>
    <name evidence="7" type="ORF">BOKJ2_LOCUS11649</name>
</gene>